<sequence length="374" mass="40108">MLQKAFQLQQVINYKTYSLNPMRQLLQAFTILTVSSAGSLANANFLRDLQEITIEVPTEATSFQQTSAVPKFYEDTTKIAYSSSLGCGACIRGGYVYCIPGAEGSDPATWGKKTATCCSSNTCTQAKDKTYSCSTLYSDATQAKALCPFKTASCGSSSAFNFTAVGQAQNISIKLSQGESCTYLIEANCGLPTIAPNDTTGFEIETLDYDDEDLSASMRMLQGGSYATSKAIQKLAKNALIKRNVNRTSNNATEAVNGTKVAEKIVGTIAKKYNPSADGAAQKFKGGLMNGLNDTICKKRYSQVTVTALGTLATSGTRILQSSSSEYEMTMTMGTSDFETAPQVLTEQPDDTTSFALMTEAFSALLITLCIFLY</sequence>
<dbReference type="EMBL" id="RRYP01009957">
    <property type="protein sequence ID" value="TNV78716.1"/>
    <property type="molecule type" value="Genomic_DNA"/>
</dbReference>
<name>A0A8J8NR81_HALGN</name>
<dbReference type="AlphaFoldDB" id="A0A8J8NR81"/>
<protein>
    <submittedName>
        <fullName evidence="1">Uncharacterized protein</fullName>
    </submittedName>
</protein>
<accession>A0A8J8NR81</accession>
<organism evidence="1 2">
    <name type="scientific">Halteria grandinella</name>
    <dbReference type="NCBI Taxonomy" id="5974"/>
    <lineage>
        <taxon>Eukaryota</taxon>
        <taxon>Sar</taxon>
        <taxon>Alveolata</taxon>
        <taxon>Ciliophora</taxon>
        <taxon>Intramacronucleata</taxon>
        <taxon>Spirotrichea</taxon>
        <taxon>Stichotrichia</taxon>
        <taxon>Sporadotrichida</taxon>
        <taxon>Halteriidae</taxon>
        <taxon>Halteria</taxon>
    </lineage>
</organism>
<keyword evidence="2" id="KW-1185">Reference proteome</keyword>
<evidence type="ECO:0000313" key="2">
    <source>
        <dbReference type="Proteomes" id="UP000785679"/>
    </source>
</evidence>
<reference evidence="1" key="1">
    <citation type="submission" date="2019-06" db="EMBL/GenBank/DDBJ databases">
        <authorList>
            <person name="Zheng W."/>
        </authorList>
    </citation>
    <scope>NUCLEOTIDE SEQUENCE</scope>
    <source>
        <strain evidence="1">QDHG01</strain>
    </source>
</reference>
<proteinExistence type="predicted"/>
<gene>
    <name evidence="1" type="ORF">FGO68_gene2748</name>
</gene>
<comment type="caution">
    <text evidence="1">The sequence shown here is derived from an EMBL/GenBank/DDBJ whole genome shotgun (WGS) entry which is preliminary data.</text>
</comment>
<dbReference type="Proteomes" id="UP000785679">
    <property type="component" value="Unassembled WGS sequence"/>
</dbReference>
<evidence type="ECO:0000313" key="1">
    <source>
        <dbReference type="EMBL" id="TNV78716.1"/>
    </source>
</evidence>